<reference evidence="1 2" key="1">
    <citation type="submission" date="2017-12" db="EMBL/GenBank/DDBJ databases">
        <title>Sequencing the genomes of 1000 Actinobacteria strains.</title>
        <authorList>
            <person name="Klenk H.-P."/>
        </authorList>
    </citation>
    <scope>NUCLEOTIDE SEQUENCE [LARGE SCALE GENOMIC DNA]</scope>
    <source>
        <strain evidence="1 2">DSM 44489</strain>
    </source>
</reference>
<sequence>MYITPTPNILASALHKVYAKSTHAPDSLALWINIAEEAVRELSSPVQPALVPWVPVVLRYRLHRTEGDFFPFTGSLRILSGPLVGNTFADADSAAREVVEATPAPAADAMRNVLPLWRFRTTGSPGAFTPRAVPPLIS</sequence>
<dbReference type="EMBL" id="PJMW01000003">
    <property type="protein sequence ID" value="PKV76764.1"/>
    <property type="molecule type" value="Genomic_DNA"/>
</dbReference>
<keyword evidence="2" id="KW-1185">Reference proteome</keyword>
<proteinExistence type="predicted"/>
<dbReference type="RefSeq" id="WP_101468931.1">
    <property type="nucleotide sequence ID" value="NZ_PJMW01000003.1"/>
</dbReference>
<evidence type="ECO:0000313" key="2">
    <source>
        <dbReference type="Proteomes" id="UP000233766"/>
    </source>
</evidence>
<gene>
    <name evidence="1" type="ORF">ATK86_7167</name>
</gene>
<dbReference type="AlphaFoldDB" id="A0A2N3V571"/>
<accession>A0A2N3V571</accession>
<organism evidence="1 2">
    <name type="scientific">Nocardia fluminea</name>
    <dbReference type="NCBI Taxonomy" id="134984"/>
    <lineage>
        <taxon>Bacteria</taxon>
        <taxon>Bacillati</taxon>
        <taxon>Actinomycetota</taxon>
        <taxon>Actinomycetes</taxon>
        <taxon>Mycobacteriales</taxon>
        <taxon>Nocardiaceae</taxon>
        <taxon>Nocardia</taxon>
    </lineage>
</organism>
<dbReference type="Proteomes" id="UP000233766">
    <property type="component" value="Unassembled WGS sequence"/>
</dbReference>
<dbReference type="OrthoDB" id="4564904at2"/>
<comment type="caution">
    <text evidence="1">The sequence shown here is derived from an EMBL/GenBank/DDBJ whole genome shotgun (WGS) entry which is preliminary data.</text>
</comment>
<name>A0A2N3V571_9NOCA</name>
<protein>
    <submittedName>
        <fullName evidence="1">Uncharacterized protein</fullName>
    </submittedName>
</protein>
<evidence type="ECO:0000313" key="1">
    <source>
        <dbReference type="EMBL" id="PKV76764.1"/>
    </source>
</evidence>